<feature type="site" description="Electron transfer via tryptophanyl radical" evidence="13">
    <location>
        <position position="396"/>
    </location>
</feature>
<comment type="cofactor">
    <cofactor evidence="1">
        <name>(6R)-5,10-methylene-5,6,7,8-tetrahydrofolate</name>
        <dbReference type="ChEBI" id="CHEBI:15636"/>
    </cofactor>
</comment>
<evidence type="ECO:0000256" key="3">
    <source>
        <dbReference type="ARBA" id="ARBA00013149"/>
    </source>
</evidence>
<feature type="binding site" evidence="12">
    <location>
        <begin position="246"/>
        <end position="250"/>
    </location>
    <ligand>
        <name>FAD</name>
        <dbReference type="ChEBI" id="CHEBI:57692"/>
    </ligand>
</feature>
<feature type="domain" description="Photolyase/cryptochrome alpha/beta" evidence="15">
    <location>
        <begin position="12"/>
        <end position="145"/>
    </location>
</feature>
<dbReference type="InterPro" id="IPR018394">
    <property type="entry name" value="DNA_photolyase_1_CS_C"/>
</dbReference>
<evidence type="ECO:0000256" key="4">
    <source>
        <dbReference type="ARBA" id="ARBA00014046"/>
    </source>
</evidence>
<keyword evidence="7 14" id="KW-0157">Chromophore</keyword>
<dbReference type="Gene3D" id="3.40.50.620">
    <property type="entry name" value="HUPs"/>
    <property type="match status" value="1"/>
</dbReference>
<dbReference type="EMBL" id="JAFNAA010000002">
    <property type="protein sequence ID" value="MBO1107146.1"/>
    <property type="molecule type" value="Genomic_DNA"/>
</dbReference>
<evidence type="ECO:0000256" key="5">
    <source>
        <dbReference type="ARBA" id="ARBA00022630"/>
    </source>
</evidence>
<evidence type="ECO:0000256" key="8">
    <source>
        <dbReference type="ARBA" id="ARBA00031671"/>
    </source>
</evidence>
<comment type="similarity">
    <text evidence="14">Belongs to the DNA photolyase family.</text>
</comment>
<evidence type="ECO:0000256" key="2">
    <source>
        <dbReference type="ARBA" id="ARBA00005862"/>
    </source>
</evidence>
<dbReference type="GO" id="GO:0071949">
    <property type="term" value="F:FAD binding"/>
    <property type="evidence" value="ECO:0007669"/>
    <property type="project" value="TreeGrafter"/>
</dbReference>
<organism evidence="16 17">
    <name type="scientific">Plesiomonas shigelloides</name>
    <name type="common">Aeromonas shigelloides</name>
    <dbReference type="NCBI Taxonomy" id="703"/>
    <lineage>
        <taxon>Bacteria</taxon>
        <taxon>Pseudomonadati</taxon>
        <taxon>Pseudomonadota</taxon>
        <taxon>Gammaproteobacteria</taxon>
        <taxon>Enterobacterales</taxon>
        <taxon>Enterobacteriaceae</taxon>
        <taxon>Plesiomonas</taxon>
    </lineage>
</organism>
<feature type="binding site" evidence="12">
    <location>
        <position position="285"/>
    </location>
    <ligand>
        <name>FAD</name>
        <dbReference type="ChEBI" id="CHEBI:57692"/>
    </ligand>
</feature>
<comment type="catalytic activity">
    <reaction evidence="9">
        <text>cyclobutadipyrimidine (in DNA) = 2 pyrimidine residues (in DNA).</text>
        <dbReference type="EC" id="4.1.99.3"/>
    </reaction>
</comment>
<evidence type="ECO:0000256" key="13">
    <source>
        <dbReference type="PIRSR" id="PIRSR602081-2"/>
    </source>
</evidence>
<dbReference type="Pfam" id="PF00875">
    <property type="entry name" value="DNA_photolyase"/>
    <property type="match status" value="1"/>
</dbReference>
<dbReference type="InterPro" id="IPR014729">
    <property type="entry name" value="Rossmann-like_a/b/a_fold"/>
</dbReference>
<dbReference type="FunFam" id="1.10.579.10:FF:000003">
    <property type="entry name" value="Deoxyribodipyrimidine photo-lyase"/>
    <property type="match status" value="1"/>
</dbReference>
<evidence type="ECO:0000313" key="16">
    <source>
        <dbReference type="EMBL" id="MBO1107146.1"/>
    </source>
</evidence>
<dbReference type="Pfam" id="PF03441">
    <property type="entry name" value="FAD_binding_7"/>
    <property type="match status" value="1"/>
</dbReference>
<name>A0A8I1W4Y2_PLESH</name>
<dbReference type="InterPro" id="IPR036155">
    <property type="entry name" value="Crypto/Photolyase_N_sf"/>
</dbReference>
<dbReference type="InterPro" id="IPR005101">
    <property type="entry name" value="Cryptochr/Photolyase_FAD-bd"/>
</dbReference>
<dbReference type="GO" id="GO:0003904">
    <property type="term" value="F:deoxyribodipyrimidine photo-lyase activity"/>
    <property type="evidence" value="ECO:0007669"/>
    <property type="project" value="UniProtKB-EC"/>
</dbReference>
<dbReference type="PANTHER" id="PTHR11455">
    <property type="entry name" value="CRYPTOCHROME"/>
    <property type="match status" value="1"/>
</dbReference>
<dbReference type="PROSITE" id="PS00394">
    <property type="entry name" value="DNA_PHOTOLYASES_1_1"/>
    <property type="match status" value="1"/>
</dbReference>
<keyword evidence="16" id="KW-0456">Lyase</keyword>
<dbReference type="PANTHER" id="PTHR11455:SF9">
    <property type="entry name" value="CRYPTOCHROME CIRCADIAN CLOCK 5 ISOFORM X1"/>
    <property type="match status" value="1"/>
</dbReference>
<dbReference type="Proteomes" id="UP000664658">
    <property type="component" value="Unassembled WGS sequence"/>
</dbReference>
<dbReference type="PRINTS" id="PR00147">
    <property type="entry name" value="DNAPHOTLYASE"/>
</dbReference>
<dbReference type="GO" id="GO:0000719">
    <property type="term" value="P:photoreactive repair"/>
    <property type="evidence" value="ECO:0007669"/>
    <property type="project" value="UniProtKB-ARBA"/>
</dbReference>
<comment type="cofactor">
    <cofactor evidence="12">
        <name>FAD</name>
        <dbReference type="ChEBI" id="CHEBI:57692"/>
    </cofactor>
    <text evidence="12">Binds 1 FAD per subunit.</text>
</comment>
<gene>
    <name evidence="16" type="primary">phrB</name>
    <name evidence="16" type="ORF">J2R62_02720</name>
</gene>
<keyword evidence="5 12" id="KW-0285">Flavoprotein</keyword>
<dbReference type="GO" id="GO:0003677">
    <property type="term" value="F:DNA binding"/>
    <property type="evidence" value="ECO:0007669"/>
    <property type="project" value="TreeGrafter"/>
</dbReference>
<dbReference type="InterPro" id="IPR002081">
    <property type="entry name" value="Cryptochrome/DNA_photolyase_1"/>
</dbReference>
<dbReference type="InterPro" id="IPR006050">
    <property type="entry name" value="DNA_photolyase_N"/>
</dbReference>
<evidence type="ECO:0000256" key="1">
    <source>
        <dbReference type="ARBA" id="ARBA00001932"/>
    </source>
</evidence>
<evidence type="ECO:0000256" key="10">
    <source>
        <dbReference type="ARBA" id="ARBA00059220"/>
    </source>
</evidence>
<comment type="function">
    <text evidence="10">Involved in repair of UV radiation-induced DNA damage. Catalyzes the light-dependent monomerization (300-600 nm) of cyclobutyl pyrimidine dimers (in cis-syn configuration), which are formed between adjacent bases on the same DNA strand upon exposure to ultraviolet radiation.</text>
</comment>
<evidence type="ECO:0000256" key="11">
    <source>
        <dbReference type="ARBA" id="ARBA00083107"/>
    </source>
</evidence>
<evidence type="ECO:0000256" key="14">
    <source>
        <dbReference type="RuleBase" id="RU004182"/>
    </source>
</evidence>
<feature type="binding site" evidence="12">
    <location>
        <begin position="288"/>
        <end position="295"/>
    </location>
    <ligand>
        <name>FAD</name>
        <dbReference type="ChEBI" id="CHEBI:57692"/>
    </ligand>
</feature>
<dbReference type="GO" id="GO:0009416">
    <property type="term" value="P:response to light stimulus"/>
    <property type="evidence" value="ECO:0007669"/>
    <property type="project" value="TreeGrafter"/>
</dbReference>
<comment type="similarity">
    <text evidence="2">Belongs to the DNA photolyase class-1 family.</text>
</comment>
<evidence type="ECO:0000256" key="9">
    <source>
        <dbReference type="ARBA" id="ARBA00033999"/>
    </source>
</evidence>
<proteinExistence type="inferred from homology"/>
<dbReference type="SUPFAM" id="SSF52425">
    <property type="entry name" value="Cryptochrome/photolyase, N-terminal domain"/>
    <property type="match status" value="1"/>
</dbReference>
<feature type="binding site" evidence="12">
    <location>
        <position position="234"/>
    </location>
    <ligand>
        <name>FAD</name>
        <dbReference type="ChEBI" id="CHEBI:57692"/>
    </ligand>
</feature>
<evidence type="ECO:0000256" key="7">
    <source>
        <dbReference type="ARBA" id="ARBA00022991"/>
    </source>
</evidence>
<evidence type="ECO:0000256" key="6">
    <source>
        <dbReference type="ARBA" id="ARBA00022827"/>
    </source>
</evidence>
<accession>A0A8I1W4Y2</accession>
<evidence type="ECO:0000259" key="15">
    <source>
        <dbReference type="PROSITE" id="PS51645"/>
    </source>
</evidence>
<protein>
    <recommendedName>
        <fullName evidence="4">Deoxyribodipyrimidine photo-lyase</fullName>
        <ecNumber evidence="3">4.1.99.3</ecNumber>
    </recommendedName>
    <alternativeName>
        <fullName evidence="8">DNA photolyase</fullName>
    </alternativeName>
    <alternativeName>
        <fullName evidence="11">Photoreactivating enzyme</fullName>
    </alternativeName>
</protein>
<comment type="caution">
    <text evidence="16">The sequence shown here is derived from an EMBL/GenBank/DDBJ whole genome shotgun (WGS) entry which is preliminary data.</text>
</comment>
<dbReference type="AlphaFoldDB" id="A0A8I1W4Y2"/>
<dbReference type="RefSeq" id="WP_207541584.1">
    <property type="nucleotide sequence ID" value="NZ_JAFNAA010000002.1"/>
</dbReference>
<evidence type="ECO:0000256" key="12">
    <source>
        <dbReference type="PIRSR" id="PIRSR602081-1"/>
    </source>
</evidence>
<dbReference type="Gene3D" id="1.10.579.10">
    <property type="entry name" value="DNA Cyclobutane Dipyrimidine Photolyase, subunit A, domain 3"/>
    <property type="match status" value="1"/>
</dbReference>
<feature type="site" description="Electron transfer via tryptophanyl radical" evidence="13">
    <location>
        <position position="320"/>
    </location>
</feature>
<dbReference type="PROSITE" id="PS51645">
    <property type="entry name" value="PHR_CRY_ALPHA_BETA"/>
    <property type="match status" value="1"/>
</dbReference>
<reference evidence="16" key="1">
    <citation type="submission" date="2021-03" db="EMBL/GenBank/DDBJ databases">
        <title>Plesiomonas shigelloides zfcc0051, isolated from zebrafish feces.</title>
        <authorList>
            <person name="Vanderhoek Z."/>
            <person name="Gaulke C."/>
        </authorList>
    </citation>
    <scope>NUCLEOTIDE SEQUENCE</scope>
    <source>
        <strain evidence="16">Zfcc0051</strain>
    </source>
</reference>
<dbReference type="NCBIfam" id="NF007955">
    <property type="entry name" value="PRK10674.1"/>
    <property type="match status" value="1"/>
</dbReference>
<dbReference type="Gene3D" id="1.25.40.80">
    <property type="match status" value="1"/>
</dbReference>
<feature type="site" description="Electron transfer via tryptophanyl radical" evidence="13">
    <location>
        <position position="373"/>
    </location>
</feature>
<dbReference type="InterPro" id="IPR036134">
    <property type="entry name" value="Crypto/Photolyase_FAD-like_sf"/>
</dbReference>
<dbReference type="SUPFAM" id="SSF48173">
    <property type="entry name" value="Cryptochrome/photolyase FAD-binding domain"/>
    <property type="match status" value="1"/>
</dbReference>
<sequence length="490" mass="55713">MAVNQTLSHSTPHHLVWLRTDLRLTDNRALHAACADPHARVSLLFIATPTQWQQHDMAPRQAEFIRQNLCLLAQDAAQRNLGFLYREVPDFAAIPVTLQQLVDEQGITHLYANRQYELNEQRRDSQVSALLGARLPMTWCDDALLAAPGTVRTGQGEMYKVYTPFRRALLGLLAQLDTASLPAPACRAPWMTTRPADPVTPFSYPCQDNPLFVAGEAAALQRLRTFCQQQVAHYHEQRDCPALPATSLLSAYLTCGVLTARQCLNRLRLEHPHTYLQPESGAFSWLNELIWREFYHHLLAAFPDLCRGRPFIPWTDHVQWSTDLEHLQAWQRGQTGYPIVDAAMRQLNQTGWMHNRLRMISAGFLVKDLLLNWRWGERYFMSQLVDGSLAANNGGWQWSASTGTDAAPYFRIFNPTTQGERFDPEGHFIRQWVPELAAVPDRWVHNPHAWAAKQGVSLDYPPPLVDHANARKQTLAAYEMARNLFSASAQ</sequence>
<dbReference type="EC" id="4.1.99.3" evidence="3"/>
<evidence type="ECO:0000313" key="17">
    <source>
        <dbReference type="Proteomes" id="UP000664658"/>
    </source>
</evidence>
<keyword evidence="6 12" id="KW-0274">FAD</keyword>